<sequence length="178" mass="20908">MSANDPIWDWDSSTNALWWSLAIRALFGISPDEMTTSIESWKGLIHSENEDWVLESIYEAIASRRNAWTAEYRFQRKDGNYAEVFERAFIVRDRNGLATCMVGGMSDLRERKQSKLRVEGAPHFKLMQWAVRARNRRTQSPFRDLQDHRWDRWRPYSLCELCRRKASFVASLCANLLG</sequence>
<dbReference type="PANTHER" id="PTHR43304">
    <property type="entry name" value="PHYTOCHROME-LIKE PROTEIN CPH1"/>
    <property type="match status" value="1"/>
</dbReference>
<dbReference type="PROSITE" id="PS50112">
    <property type="entry name" value="PAS"/>
    <property type="match status" value="1"/>
</dbReference>
<dbReference type="EMBL" id="JAEPBG010000051">
    <property type="protein sequence ID" value="MBK4739347.1"/>
    <property type="molecule type" value="Genomic_DNA"/>
</dbReference>
<dbReference type="RefSeq" id="WP_200598713.1">
    <property type="nucleotide sequence ID" value="NZ_JAEPBG010000051.1"/>
</dbReference>
<dbReference type="Pfam" id="PF08447">
    <property type="entry name" value="PAS_3"/>
    <property type="match status" value="1"/>
</dbReference>
<protein>
    <recommendedName>
        <fullName evidence="2">histidine kinase</fullName>
        <ecNumber evidence="2">2.7.13.3</ecNumber>
    </recommendedName>
</protein>
<evidence type="ECO:0000313" key="9">
    <source>
        <dbReference type="Proteomes" id="UP000622890"/>
    </source>
</evidence>
<keyword evidence="4" id="KW-0808">Transferase</keyword>
<comment type="catalytic activity">
    <reaction evidence="1">
        <text>ATP + protein L-histidine = ADP + protein N-phospho-L-histidine.</text>
        <dbReference type="EC" id="2.7.13.3"/>
    </reaction>
</comment>
<dbReference type="PROSITE" id="PS50113">
    <property type="entry name" value="PAC"/>
    <property type="match status" value="1"/>
</dbReference>
<dbReference type="SUPFAM" id="SSF55785">
    <property type="entry name" value="PYP-like sensor domain (PAS domain)"/>
    <property type="match status" value="1"/>
</dbReference>
<dbReference type="InterPro" id="IPR052162">
    <property type="entry name" value="Sensor_kinase/Photoreceptor"/>
</dbReference>
<dbReference type="SMART" id="SM00086">
    <property type="entry name" value="PAC"/>
    <property type="match status" value="1"/>
</dbReference>
<evidence type="ECO:0000259" key="7">
    <source>
        <dbReference type="PROSITE" id="PS50113"/>
    </source>
</evidence>
<gene>
    <name evidence="8" type="ORF">JJB74_32595</name>
</gene>
<proteinExistence type="predicted"/>
<evidence type="ECO:0000256" key="5">
    <source>
        <dbReference type="ARBA" id="ARBA00022777"/>
    </source>
</evidence>
<evidence type="ECO:0000259" key="6">
    <source>
        <dbReference type="PROSITE" id="PS50112"/>
    </source>
</evidence>
<accession>A0A934W925</accession>
<keyword evidence="5" id="KW-0418">Kinase</keyword>
<dbReference type="AlphaFoldDB" id="A0A934W925"/>
<evidence type="ECO:0000256" key="1">
    <source>
        <dbReference type="ARBA" id="ARBA00000085"/>
    </source>
</evidence>
<dbReference type="CDD" id="cd00130">
    <property type="entry name" value="PAS"/>
    <property type="match status" value="1"/>
</dbReference>
<comment type="caution">
    <text evidence="8">The sequence shown here is derived from an EMBL/GenBank/DDBJ whole genome shotgun (WGS) entry which is preliminary data.</text>
</comment>
<evidence type="ECO:0000256" key="2">
    <source>
        <dbReference type="ARBA" id="ARBA00012438"/>
    </source>
</evidence>
<evidence type="ECO:0000313" key="8">
    <source>
        <dbReference type="EMBL" id="MBK4739347.1"/>
    </source>
</evidence>
<evidence type="ECO:0000256" key="4">
    <source>
        <dbReference type="ARBA" id="ARBA00022679"/>
    </source>
</evidence>
<keyword evidence="9" id="KW-1185">Reference proteome</keyword>
<dbReference type="InterPro" id="IPR000014">
    <property type="entry name" value="PAS"/>
</dbReference>
<dbReference type="EC" id="2.7.13.3" evidence="2"/>
<feature type="domain" description="PAC" evidence="7">
    <location>
        <begin position="68"/>
        <end position="120"/>
    </location>
</feature>
<dbReference type="Proteomes" id="UP000622890">
    <property type="component" value="Unassembled WGS sequence"/>
</dbReference>
<keyword evidence="3" id="KW-0597">Phosphoprotein</keyword>
<dbReference type="PANTHER" id="PTHR43304:SF1">
    <property type="entry name" value="PAC DOMAIN-CONTAINING PROTEIN"/>
    <property type="match status" value="1"/>
</dbReference>
<reference evidence="8" key="1">
    <citation type="submission" date="2021-01" db="EMBL/GenBank/DDBJ databases">
        <title>Genome sequence of strain Noviherbaspirillum sp. DKR-6.</title>
        <authorList>
            <person name="Chaudhary D.K."/>
        </authorList>
    </citation>
    <scope>NUCLEOTIDE SEQUENCE</scope>
    <source>
        <strain evidence="8">DKR-6</strain>
    </source>
</reference>
<dbReference type="InterPro" id="IPR013655">
    <property type="entry name" value="PAS_fold_3"/>
</dbReference>
<dbReference type="InterPro" id="IPR001610">
    <property type="entry name" value="PAC"/>
</dbReference>
<dbReference type="Gene3D" id="3.30.450.20">
    <property type="entry name" value="PAS domain"/>
    <property type="match status" value="1"/>
</dbReference>
<evidence type="ECO:0000256" key="3">
    <source>
        <dbReference type="ARBA" id="ARBA00022553"/>
    </source>
</evidence>
<dbReference type="InterPro" id="IPR035965">
    <property type="entry name" value="PAS-like_dom_sf"/>
</dbReference>
<name>A0A934W925_9BURK</name>
<dbReference type="NCBIfam" id="TIGR00229">
    <property type="entry name" value="sensory_box"/>
    <property type="match status" value="1"/>
</dbReference>
<feature type="domain" description="PAS" evidence="6">
    <location>
        <begin position="1"/>
        <end position="64"/>
    </location>
</feature>
<dbReference type="GO" id="GO:0004673">
    <property type="term" value="F:protein histidine kinase activity"/>
    <property type="evidence" value="ECO:0007669"/>
    <property type="project" value="UniProtKB-EC"/>
</dbReference>
<dbReference type="InterPro" id="IPR000700">
    <property type="entry name" value="PAS-assoc_C"/>
</dbReference>
<organism evidence="8 9">
    <name type="scientific">Noviherbaspirillum pedocola</name>
    <dbReference type="NCBI Taxonomy" id="2801341"/>
    <lineage>
        <taxon>Bacteria</taxon>
        <taxon>Pseudomonadati</taxon>
        <taxon>Pseudomonadota</taxon>
        <taxon>Betaproteobacteria</taxon>
        <taxon>Burkholderiales</taxon>
        <taxon>Oxalobacteraceae</taxon>
        <taxon>Noviherbaspirillum</taxon>
    </lineage>
</organism>